<protein>
    <submittedName>
        <fullName evidence="1">Uncharacterized protein</fullName>
    </submittedName>
</protein>
<evidence type="ECO:0000313" key="1">
    <source>
        <dbReference type="EMBL" id="CAD2189762.1"/>
    </source>
</evidence>
<dbReference type="EMBL" id="CAJEWN010000769">
    <property type="protein sequence ID" value="CAD2189762.1"/>
    <property type="molecule type" value="Genomic_DNA"/>
</dbReference>
<name>A0A6V7WS63_MELEN</name>
<dbReference type="Proteomes" id="UP000580250">
    <property type="component" value="Unassembled WGS sequence"/>
</dbReference>
<dbReference type="OrthoDB" id="5903883at2759"/>
<proteinExistence type="predicted"/>
<accession>A0A6V7WS63</accession>
<organism evidence="1 2">
    <name type="scientific">Meloidogyne enterolobii</name>
    <name type="common">Root-knot nematode worm</name>
    <name type="synonym">Meloidogyne mayaguensis</name>
    <dbReference type="NCBI Taxonomy" id="390850"/>
    <lineage>
        <taxon>Eukaryota</taxon>
        <taxon>Metazoa</taxon>
        <taxon>Ecdysozoa</taxon>
        <taxon>Nematoda</taxon>
        <taxon>Chromadorea</taxon>
        <taxon>Rhabditida</taxon>
        <taxon>Tylenchina</taxon>
        <taxon>Tylenchomorpha</taxon>
        <taxon>Tylenchoidea</taxon>
        <taxon>Meloidogynidae</taxon>
        <taxon>Meloidogyninae</taxon>
        <taxon>Meloidogyne</taxon>
    </lineage>
</organism>
<dbReference type="AlphaFoldDB" id="A0A6V7WS63"/>
<sequence length="119" mass="13450">MGKCNLGNGFVSLISDEYIKYINCLDGTRGGNDNYAVVYAESLFNKPQNCFNYSLYYFEIKCESEGELESGKMVIGLKKCSTYNRIRCLAKCAEIRGEKGESFKLSSFTWENSDILVVD</sequence>
<evidence type="ECO:0000313" key="2">
    <source>
        <dbReference type="Proteomes" id="UP000580250"/>
    </source>
</evidence>
<comment type="caution">
    <text evidence="1">The sequence shown here is derived from an EMBL/GenBank/DDBJ whole genome shotgun (WGS) entry which is preliminary data.</text>
</comment>
<gene>
    <name evidence="1" type="ORF">MENT_LOCUS42503</name>
</gene>
<reference evidence="1 2" key="1">
    <citation type="submission" date="2020-08" db="EMBL/GenBank/DDBJ databases">
        <authorList>
            <person name="Koutsovoulos G."/>
            <person name="Danchin GJ E."/>
        </authorList>
    </citation>
    <scope>NUCLEOTIDE SEQUENCE [LARGE SCALE GENOMIC DNA]</scope>
</reference>